<evidence type="ECO:0000313" key="2">
    <source>
        <dbReference type="Proteomes" id="UP000070544"/>
    </source>
</evidence>
<protein>
    <submittedName>
        <fullName evidence="1">Uncharacterized protein</fullName>
    </submittedName>
</protein>
<evidence type="ECO:0000313" key="1">
    <source>
        <dbReference type="EMBL" id="KXS17126.1"/>
    </source>
</evidence>
<accession>A0A139AK17</accession>
<dbReference type="Proteomes" id="UP000070544">
    <property type="component" value="Unassembled WGS sequence"/>
</dbReference>
<sequence>MPPRAGFRRSHRVRSEQSAAPFAPFPLHQLTPEIILWISTYWSGTCALGLPTTCLNRLLYSILLDPVAIAAHALRRFYARSKKHS</sequence>
<name>A0A139AK17_GONPJ</name>
<proteinExistence type="predicted"/>
<dbReference type="EMBL" id="KQ965748">
    <property type="protein sequence ID" value="KXS17126.1"/>
    <property type="molecule type" value="Genomic_DNA"/>
</dbReference>
<organism evidence="1 2">
    <name type="scientific">Gonapodya prolifera (strain JEL478)</name>
    <name type="common">Monoblepharis prolifera</name>
    <dbReference type="NCBI Taxonomy" id="1344416"/>
    <lineage>
        <taxon>Eukaryota</taxon>
        <taxon>Fungi</taxon>
        <taxon>Fungi incertae sedis</taxon>
        <taxon>Chytridiomycota</taxon>
        <taxon>Chytridiomycota incertae sedis</taxon>
        <taxon>Monoblepharidomycetes</taxon>
        <taxon>Monoblepharidales</taxon>
        <taxon>Gonapodyaceae</taxon>
        <taxon>Gonapodya</taxon>
    </lineage>
</organism>
<keyword evidence="2" id="KW-1185">Reference proteome</keyword>
<reference evidence="1 2" key="1">
    <citation type="journal article" date="2015" name="Genome Biol. Evol.">
        <title>Phylogenomic analyses indicate that early fungi evolved digesting cell walls of algal ancestors of land plants.</title>
        <authorList>
            <person name="Chang Y."/>
            <person name="Wang S."/>
            <person name="Sekimoto S."/>
            <person name="Aerts A.L."/>
            <person name="Choi C."/>
            <person name="Clum A."/>
            <person name="LaButti K.M."/>
            <person name="Lindquist E.A."/>
            <person name="Yee Ngan C."/>
            <person name="Ohm R.A."/>
            <person name="Salamov A.A."/>
            <person name="Grigoriev I.V."/>
            <person name="Spatafora J.W."/>
            <person name="Berbee M.L."/>
        </authorList>
    </citation>
    <scope>NUCLEOTIDE SEQUENCE [LARGE SCALE GENOMIC DNA]</scope>
    <source>
        <strain evidence="1 2">JEL478</strain>
    </source>
</reference>
<dbReference type="AlphaFoldDB" id="A0A139AK17"/>
<gene>
    <name evidence="1" type="ORF">M427DRAFT_54781</name>
</gene>